<dbReference type="NCBIfam" id="TIGR01365">
    <property type="entry name" value="serC_2"/>
    <property type="match status" value="1"/>
</dbReference>
<dbReference type="PANTHER" id="PTHR21152:SF40">
    <property type="entry name" value="ALANINE--GLYOXYLATE AMINOTRANSFERASE"/>
    <property type="match status" value="1"/>
</dbReference>
<comment type="catalytic activity">
    <reaction evidence="14">
        <text>O-phospho-L-serine + 2-oxoglutarate = 3-phosphooxypyruvate + L-glutamate</text>
        <dbReference type="Rhea" id="RHEA:14329"/>
        <dbReference type="ChEBI" id="CHEBI:16810"/>
        <dbReference type="ChEBI" id="CHEBI:18110"/>
        <dbReference type="ChEBI" id="CHEBI:29985"/>
        <dbReference type="ChEBI" id="CHEBI:57524"/>
        <dbReference type="EC" id="2.6.1.52"/>
    </reaction>
</comment>
<evidence type="ECO:0000256" key="8">
    <source>
        <dbReference type="ARBA" id="ARBA00022679"/>
    </source>
</evidence>
<dbReference type="InterPro" id="IPR022278">
    <property type="entry name" value="Pser_aminoTfrase"/>
</dbReference>
<keyword evidence="8 17" id="KW-0808">Transferase</keyword>
<feature type="region of interest" description="Disordered" evidence="15">
    <location>
        <begin position="1"/>
        <end position="22"/>
    </location>
</feature>
<dbReference type="InterPro" id="IPR015421">
    <property type="entry name" value="PyrdxlP-dep_Trfase_major"/>
</dbReference>
<comment type="cofactor">
    <cofactor evidence="1">
        <name>pyridoxal 5'-phosphate</name>
        <dbReference type="ChEBI" id="CHEBI:597326"/>
    </cofactor>
</comment>
<dbReference type="Pfam" id="PF00266">
    <property type="entry name" value="Aminotran_5"/>
    <property type="match status" value="1"/>
</dbReference>
<evidence type="ECO:0000313" key="18">
    <source>
        <dbReference type="Proteomes" id="UP000757604"/>
    </source>
</evidence>
<dbReference type="PANTHER" id="PTHR21152">
    <property type="entry name" value="AMINOTRANSFERASE CLASS V"/>
    <property type="match status" value="1"/>
</dbReference>
<keyword evidence="18" id="KW-1185">Reference proteome</keyword>
<dbReference type="EC" id="2.6.1.52" evidence="4"/>
<name>A0ABS7HDV0_9HYPH</name>
<evidence type="ECO:0000313" key="17">
    <source>
        <dbReference type="EMBL" id="MBW9065283.1"/>
    </source>
</evidence>
<sequence length="392" mass="42333">MTTPATPDIRPQNTHFSSGPCSKRPGWSLDALSDAALGRSHRAKVGKSKLKQAIDLTREVLEVPADYRIGIVPASDTGAVEMALWSLLGPRGVDMVAWESFGSGWVSDVVKELKLPDTRKIVADYGLLPDLSKLDFDRDVVFTWNGTTSGVRVPNADFIPADRKGLTICDATSAAFAQELDFAKLDVVTFSWQKVLGGEGAHGILILSPRAVERLESYEPSWPLPKIFRLTKGGKIIEGIFQGETINTPSMLCVEDYIDALLWAKKVGGLKALIARADANAQVIHDFVAKTDWIANLAEDPATRSNTSVCLKIADKDVAALDAAAQDAFAKGMVALLEKHGVAHDIGAYRDAPSGFRIWAGATIETADLKALMPWFDWAFATQKATLSQAAA</sequence>
<dbReference type="InterPro" id="IPR015424">
    <property type="entry name" value="PyrdxlP-dep_Trfase"/>
</dbReference>
<evidence type="ECO:0000256" key="5">
    <source>
        <dbReference type="ARBA" id="ARBA00022490"/>
    </source>
</evidence>
<dbReference type="PIRSF" id="PIRSF000525">
    <property type="entry name" value="SerC"/>
    <property type="match status" value="1"/>
</dbReference>
<organism evidence="17 18">
    <name type="scientific">Rhizobium herbae</name>
    <dbReference type="NCBI Taxonomy" id="508661"/>
    <lineage>
        <taxon>Bacteria</taxon>
        <taxon>Pseudomonadati</taxon>
        <taxon>Pseudomonadota</taxon>
        <taxon>Alphaproteobacteria</taxon>
        <taxon>Hyphomicrobiales</taxon>
        <taxon>Rhizobiaceae</taxon>
        <taxon>Rhizobium/Agrobacterium group</taxon>
        <taxon>Rhizobium</taxon>
    </lineage>
</organism>
<evidence type="ECO:0000256" key="1">
    <source>
        <dbReference type="ARBA" id="ARBA00001933"/>
    </source>
</evidence>
<evidence type="ECO:0000256" key="14">
    <source>
        <dbReference type="ARBA" id="ARBA00049007"/>
    </source>
</evidence>
<evidence type="ECO:0000256" key="4">
    <source>
        <dbReference type="ARBA" id="ARBA00013030"/>
    </source>
</evidence>
<dbReference type="InterPro" id="IPR006271">
    <property type="entry name" value="Pser_aminoTfrase_methanosarc"/>
</dbReference>
<evidence type="ECO:0000256" key="13">
    <source>
        <dbReference type="ARBA" id="ARBA00047630"/>
    </source>
</evidence>
<evidence type="ECO:0000256" key="11">
    <source>
        <dbReference type="ARBA" id="ARBA00023299"/>
    </source>
</evidence>
<evidence type="ECO:0000256" key="6">
    <source>
        <dbReference type="ARBA" id="ARBA00022576"/>
    </source>
</evidence>
<keyword evidence="11" id="KW-0718">Serine biosynthesis</keyword>
<evidence type="ECO:0000259" key="16">
    <source>
        <dbReference type="Pfam" id="PF00266"/>
    </source>
</evidence>
<evidence type="ECO:0000256" key="10">
    <source>
        <dbReference type="ARBA" id="ARBA00023096"/>
    </source>
</evidence>
<dbReference type="NCBIfam" id="NF002841">
    <property type="entry name" value="PRK03080.1-2"/>
    <property type="match status" value="1"/>
</dbReference>
<evidence type="ECO:0000256" key="2">
    <source>
        <dbReference type="ARBA" id="ARBA00005099"/>
    </source>
</evidence>
<feature type="compositionally biased region" description="Polar residues" evidence="15">
    <location>
        <begin position="1"/>
        <end position="20"/>
    </location>
</feature>
<evidence type="ECO:0000256" key="15">
    <source>
        <dbReference type="SAM" id="MobiDB-lite"/>
    </source>
</evidence>
<keyword evidence="5" id="KW-0963">Cytoplasm</keyword>
<comment type="catalytic activity">
    <reaction evidence="13">
        <text>4-(phosphooxy)-L-threonine + 2-oxoglutarate = (R)-3-hydroxy-2-oxo-4-phosphooxybutanoate + L-glutamate</text>
        <dbReference type="Rhea" id="RHEA:16573"/>
        <dbReference type="ChEBI" id="CHEBI:16810"/>
        <dbReference type="ChEBI" id="CHEBI:29985"/>
        <dbReference type="ChEBI" id="CHEBI:58452"/>
        <dbReference type="ChEBI" id="CHEBI:58538"/>
        <dbReference type="EC" id="2.6.1.52"/>
    </reaction>
</comment>
<dbReference type="InterPro" id="IPR015422">
    <property type="entry name" value="PyrdxlP-dep_Trfase_small"/>
</dbReference>
<keyword evidence="9" id="KW-0663">Pyridoxal phosphate</keyword>
<evidence type="ECO:0000256" key="9">
    <source>
        <dbReference type="ARBA" id="ARBA00022898"/>
    </source>
</evidence>
<dbReference type="RefSeq" id="WP_220373252.1">
    <property type="nucleotide sequence ID" value="NZ_JAEUAO010000004.1"/>
</dbReference>
<comment type="pathway">
    <text evidence="2">Amino-acid biosynthesis; L-serine biosynthesis; L-serine from 3-phospho-D-glycerate: step 2/3.</text>
</comment>
<dbReference type="Gene3D" id="3.90.1150.10">
    <property type="entry name" value="Aspartate Aminotransferase, domain 1"/>
    <property type="match status" value="1"/>
</dbReference>
<dbReference type="GO" id="GO:0004648">
    <property type="term" value="F:O-phospho-L-serine:2-oxoglutarate aminotransferase activity"/>
    <property type="evidence" value="ECO:0007669"/>
    <property type="project" value="UniProtKB-EC"/>
</dbReference>
<keyword evidence="6 17" id="KW-0032">Aminotransferase</keyword>
<accession>A0ABS7HDV0</accession>
<dbReference type="Proteomes" id="UP000757604">
    <property type="component" value="Unassembled WGS sequence"/>
</dbReference>
<evidence type="ECO:0000256" key="7">
    <source>
        <dbReference type="ARBA" id="ARBA00022605"/>
    </source>
</evidence>
<evidence type="ECO:0000256" key="3">
    <source>
        <dbReference type="ARBA" id="ARBA00006904"/>
    </source>
</evidence>
<feature type="domain" description="Aminotransferase class V" evidence="16">
    <location>
        <begin position="140"/>
        <end position="318"/>
    </location>
</feature>
<reference evidence="17 18" key="1">
    <citation type="journal article" date="2021" name="MBio">
        <title>Poor Competitiveness of Bradyrhizobium in Pigeon Pea Root Colonization in Indian Soils.</title>
        <authorList>
            <person name="Chalasani D."/>
            <person name="Basu A."/>
            <person name="Pullabhotla S.V.S.R.N."/>
            <person name="Jorrin B."/>
            <person name="Neal A.L."/>
            <person name="Poole P.S."/>
            <person name="Podile A.R."/>
            <person name="Tkacz A."/>
        </authorList>
    </citation>
    <scope>NUCLEOTIDE SEQUENCE [LARGE SCALE GENOMIC DNA]</scope>
    <source>
        <strain evidence="17 18">HU44</strain>
    </source>
</reference>
<keyword evidence="10" id="KW-0664">Pyridoxine biosynthesis</keyword>
<dbReference type="SUPFAM" id="SSF53383">
    <property type="entry name" value="PLP-dependent transferases"/>
    <property type="match status" value="1"/>
</dbReference>
<protein>
    <recommendedName>
        <fullName evidence="4">phosphoserine transaminase</fullName>
        <ecNumber evidence="4">2.6.1.52</ecNumber>
    </recommendedName>
    <alternativeName>
        <fullName evidence="12">Phosphohydroxythreonine aminotransferase</fullName>
    </alternativeName>
</protein>
<dbReference type="EMBL" id="JAEUAO010000004">
    <property type="protein sequence ID" value="MBW9065283.1"/>
    <property type="molecule type" value="Genomic_DNA"/>
</dbReference>
<comment type="caution">
    <text evidence="17">The sequence shown here is derived from an EMBL/GenBank/DDBJ whole genome shotgun (WGS) entry which is preliminary data.</text>
</comment>
<dbReference type="CDD" id="cd01494">
    <property type="entry name" value="AAT_I"/>
    <property type="match status" value="1"/>
</dbReference>
<evidence type="ECO:0000256" key="12">
    <source>
        <dbReference type="ARBA" id="ARBA00031421"/>
    </source>
</evidence>
<dbReference type="InterPro" id="IPR000192">
    <property type="entry name" value="Aminotrans_V_dom"/>
</dbReference>
<keyword evidence="7" id="KW-0028">Amino-acid biosynthesis</keyword>
<dbReference type="Gene3D" id="3.40.640.10">
    <property type="entry name" value="Type I PLP-dependent aspartate aminotransferase-like (Major domain)"/>
    <property type="match status" value="1"/>
</dbReference>
<proteinExistence type="inferred from homology"/>
<comment type="similarity">
    <text evidence="3">Belongs to the class-V pyridoxal-phosphate-dependent aminotransferase family. SerC subfamily.</text>
</comment>
<gene>
    <name evidence="17" type="ORF">JNB71_18425</name>
</gene>